<name>A0A518BH52_9BACT</name>
<feature type="region of interest" description="Disordered" evidence="1">
    <location>
        <begin position="1"/>
        <end position="27"/>
    </location>
</feature>
<dbReference type="EMBL" id="CP036287">
    <property type="protein sequence ID" value="QDU66307.1"/>
    <property type="molecule type" value="Genomic_DNA"/>
</dbReference>
<keyword evidence="5" id="KW-1185">Reference proteome</keyword>
<dbReference type="Proteomes" id="UP000316921">
    <property type="component" value="Chromosome"/>
</dbReference>
<evidence type="ECO:0000313" key="4">
    <source>
        <dbReference type="EMBL" id="QDU66307.1"/>
    </source>
</evidence>
<dbReference type="RefSeq" id="WP_145063815.1">
    <property type="nucleotide sequence ID" value="NZ_CP036287.1"/>
</dbReference>
<gene>
    <name evidence="4" type="primary">ppaC</name>
    <name evidence="4" type="ORF">Pla133_13750</name>
</gene>
<evidence type="ECO:0000259" key="2">
    <source>
        <dbReference type="Pfam" id="PF01368"/>
    </source>
</evidence>
<dbReference type="KEGG" id="pbap:Pla133_13750"/>
<feature type="domain" description="DDH" evidence="2">
    <location>
        <begin position="46"/>
        <end position="192"/>
    </location>
</feature>
<dbReference type="GO" id="GO:0003676">
    <property type="term" value="F:nucleic acid binding"/>
    <property type="evidence" value="ECO:0007669"/>
    <property type="project" value="InterPro"/>
</dbReference>
<protein>
    <submittedName>
        <fullName evidence="4">Putative manganese-dependent inorganic pyrophosphatase</fullName>
        <ecNumber evidence="4">3.6.1.1</ecNumber>
    </submittedName>
</protein>
<dbReference type="Pfam" id="PF01368">
    <property type="entry name" value="DHH"/>
    <property type="match status" value="1"/>
</dbReference>
<dbReference type="InterPro" id="IPR001667">
    <property type="entry name" value="DDH_dom"/>
</dbReference>
<dbReference type="InterPro" id="IPR038763">
    <property type="entry name" value="DHH_sf"/>
</dbReference>
<dbReference type="GO" id="GO:0004427">
    <property type="term" value="F:inorganic diphosphate phosphatase activity"/>
    <property type="evidence" value="ECO:0007669"/>
    <property type="project" value="UniProtKB-EC"/>
</dbReference>
<reference evidence="4 5" key="1">
    <citation type="submission" date="2019-02" db="EMBL/GenBank/DDBJ databases">
        <title>Deep-cultivation of Planctomycetes and their phenomic and genomic characterization uncovers novel biology.</title>
        <authorList>
            <person name="Wiegand S."/>
            <person name="Jogler M."/>
            <person name="Boedeker C."/>
            <person name="Pinto D."/>
            <person name="Vollmers J."/>
            <person name="Rivas-Marin E."/>
            <person name="Kohn T."/>
            <person name="Peeters S.H."/>
            <person name="Heuer A."/>
            <person name="Rast P."/>
            <person name="Oberbeckmann S."/>
            <person name="Bunk B."/>
            <person name="Jeske O."/>
            <person name="Meyerdierks A."/>
            <person name="Storesund J.E."/>
            <person name="Kallscheuer N."/>
            <person name="Luecker S."/>
            <person name="Lage O.M."/>
            <person name="Pohl T."/>
            <person name="Merkel B.J."/>
            <person name="Hornburger P."/>
            <person name="Mueller R.-W."/>
            <person name="Bruemmer F."/>
            <person name="Labrenz M."/>
            <person name="Spormann A.M."/>
            <person name="Op den Camp H."/>
            <person name="Overmann J."/>
            <person name="Amann R."/>
            <person name="Jetten M.S.M."/>
            <person name="Mascher T."/>
            <person name="Medema M.H."/>
            <person name="Devos D.P."/>
            <person name="Kaster A.-K."/>
            <person name="Ovreas L."/>
            <person name="Rohde M."/>
            <person name="Galperin M.Y."/>
            <person name="Jogler C."/>
        </authorList>
    </citation>
    <scope>NUCLEOTIDE SEQUENCE [LARGE SCALE GENOMIC DNA]</scope>
    <source>
        <strain evidence="4 5">Pla133</strain>
    </source>
</reference>
<feature type="domain" description="DHHA1" evidence="3">
    <location>
        <begin position="254"/>
        <end position="348"/>
    </location>
</feature>
<dbReference type="AlphaFoldDB" id="A0A518BH52"/>
<keyword evidence="4" id="KW-0378">Hydrolase</keyword>
<dbReference type="InterPro" id="IPR051319">
    <property type="entry name" value="Oligoribo/pAp-PDE_c-di-AMP_PDE"/>
</dbReference>
<dbReference type="Gene3D" id="3.90.1640.10">
    <property type="entry name" value="inorganic pyrophosphatase (n-terminal core)"/>
    <property type="match status" value="1"/>
</dbReference>
<dbReference type="InterPro" id="IPR003156">
    <property type="entry name" value="DHHA1_dom"/>
</dbReference>
<evidence type="ECO:0000259" key="3">
    <source>
        <dbReference type="Pfam" id="PF02272"/>
    </source>
</evidence>
<accession>A0A518BH52</accession>
<proteinExistence type="predicted"/>
<dbReference type="Pfam" id="PF02272">
    <property type="entry name" value="DHHA1"/>
    <property type="match status" value="1"/>
</dbReference>
<dbReference type="EC" id="3.6.1.1" evidence="4"/>
<dbReference type="PANTHER" id="PTHR47618:SF1">
    <property type="entry name" value="BIFUNCTIONAL OLIGORIBONUCLEASE AND PAP PHOSPHATASE NRNA"/>
    <property type="match status" value="1"/>
</dbReference>
<organism evidence="4 5">
    <name type="scientific">Engelhardtia mirabilis</name>
    <dbReference type="NCBI Taxonomy" id="2528011"/>
    <lineage>
        <taxon>Bacteria</taxon>
        <taxon>Pseudomonadati</taxon>
        <taxon>Planctomycetota</taxon>
        <taxon>Planctomycetia</taxon>
        <taxon>Planctomycetia incertae sedis</taxon>
        <taxon>Engelhardtia</taxon>
    </lineage>
</organism>
<evidence type="ECO:0000313" key="5">
    <source>
        <dbReference type="Proteomes" id="UP000316921"/>
    </source>
</evidence>
<evidence type="ECO:0000256" key="1">
    <source>
        <dbReference type="SAM" id="MobiDB-lite"/>
    </source>
</evidence>
<sequence>MEPPQARQPADRGDARPPVPPPAGERSADSLCAAIRAAATERGVERVLVLTHRSPDPDALASLMGAAALVEGALGFEAQIATMGRIHRAENLAMVRELALHFDRYDQIDPARVCGAILVDSQPTFTHTVIPEGIDLVGIIDHHIPPEGSKPWTGLHRDVRIDVGATSSLVYEYLRDAGVTIDKRTATALFCGVRFDTADLSHNVAPLDEEAYFETFRRADRPMLARIQRPRVPADYFRELARSLRMARRYGPAVAAFLGPVKNPESVAEMADFFLRMEGCKWSFVGGAYEGRYHVSLRTQVGGAEAYGLLDRLLADEGSFGGHGRVAGGQVALGEEGEALTRLERRLRERVIGLIDPDGDLDEDERLGTALA</sequence>
<dbReference type="SUPFAM" id="SSF64182">
    <property type="entry name" value="DHH phosphoesterases"/>
    <property type="match status" value="1"/>
</dbReference>
<dbReference type="PANTHER" id="PTHR47618">
    <property type="entry name" value="BIFUNCTIONAL OLIGORIBONUCLEASE AND PAP PHOSPHATASE NRNA"/>
    <property type="match status" value="1"/>
</dbReference>